<dbReference type="PANTHER" id="PTHR37312:SF1">
    <property type="entry name" value="MEMBRANE-BOUND ACYLTRANSFERASE YKRP-RELATED"/>
    <property type="match status" value="1"/>
</dbReference>
<comment type="caution">
    <text evidence="3">The sequence shown here is derived from an EMBL/GenBank/DDBJ whole genome shotgun (WGS) entry which is preliminary data.</text>
</comment>
<dbReference type="EMBL" id="AYZR01000008">
    <property type="protein sequence ID" value="KRM94001.1"/>
    <property type="molecule type" value="Genomic_DNA"/>
</dbReference>
<name>A0A0R2CQA6_9LACO</name>
<dbReference type="Pfam" id="PF01757">
    <property type="entry name" value="Acyl_transf_3"/>
    <property type="match status" value="1"/>
</dbReference>
<dbReference type="AlphaFoldDB" id="A0A0R2CQA6"/>
<evidence type="ECO:0000259" key="2">
    <source>
        <dbReference type="Pfam" id="PF01757"/>
    </source>
</evidence>
<feature type="transmembrane region" description="Helical" evidence="1">
    <location>
        <begin position="305"/>
        <end position="324"/>
    </location>
</feature>
<dbReference type="PATRIC" id="fig|1423802.4.peg.734"/>
<keyword evidence="4" id="KW-1185">Reference proteome</keyword>
<evidence type="ECO:0000256" key="1">
    <source>
        <dbReference type="SAM" id="Phobius"/>
    </source>
</evidence>
<keyword evidence="1" id="KW-0472">Membrane</keyword>
<feature type="transmembrane region" description="Helical" evidence="1">
    <location>
        <begin position="243"/>
        <end position="265"/>
    </location>
</feature>
<feature type="transmembrane region" description="Helical" evidence="1">
    <location>
        <begin position="74"/>
        <end position="92"/>
    </location>
</feature>
<dbReference type="RefSeq" id="WP_225425417.1">
    <property type="nucleotide sequence ID" value="NZ_AYZR01000008.1"/>
</dbReference>
<keyword evidence="3" id="KW-0808">Transferase</keyword>
<keyword evidence="3" id="KW-0012">Acyltransferase</keyword>
<accession>A0A0R2CQA6</accession>
<protein>
    <submittedName>
        <fullName evidence="3">Acyltransferase 3</fullName>
    </submittedName>
</protein>
<organism evidence="3 4">
    <name type="scientific">Lentilactobacillus senioris DSM 24302 = JCM 17472</name>
    <dbReference type="NCBI Taxonomy" id="1423802"/>
    <lineage>
        <taxon>Bacteria</taxon>
        <taxon>Bacillati</taxon>
        <taxon>Bacillota</taxon>
        <taxon>Bacilli</taxon>
        <taxon>Lactobacillales</taxon>
        <taxon>Lactobacillaceae</taxon>
        <taxon>Lentilactobacillus</taxon>
    </lineage>
</organism>
<sequence>MSTEKKRIVWIDLAKAFGMIAVVIGHALETHGAMYHFFYWWHVPIFFVASGFFIKPVVDNQWGPFFKRRIKPLLVSYFAAGIFLITLSHFVQHQSIRYTLKYYFKLLLGGRYLNLYLSIFWFINVLILATIVTTFIITYVKSREAKLGIMMVSLLLGASYKKQPHIFGLKYTPWDFDVTLFAIFFMLFGYLFFPQIKEWITHTWLIIGLGIFTLFLIWEQHLGVFNFGFFLKSHQIHAKPLSPSLYSTVIPLVVILVVFGVSRWLSFAPIWVYKPLDILGQHTLFVMYMHKAVLDISFRMGINSLILRIIIAIVVPLLISLVYAKWIKIIWHKPVKVAS</sequence>
<dbReference type="InterPro" id="IPR052734">
    <property type="entry name" value="Nod_factor_acetyltransferase"/>
</dbReference>
<dbReference type="PANTHER" id="PTHR37312">
    <property type="entry name" value="MEMBRANE-BOUND ACYLTRANSFERASE YKRP-RELATED"/>
    <property type="match status" value="1"/>
</dbReference>
<feature type="transmembrane region" description="Helical" evidence="1">
    <location>
        <begin position="112"/>
        <end position="140"/>
    </location>
</feature>
<reference evidence="3 4" key="1">
    <citation type="journal article" date="2015" name="Genome Announc.">
        <title>Expanding the biotechnology potential of lactobacilli through comparative genomics of 213 strains and associated genera.</title>
        <authorList>
            <person name="Sun Z."/>
            <person name="Harris H.M."/>
            <person name="McCann A."/>
            <person name="Guo C."/>
            <person name="Argimon S."/>
            <person name="Zhang W."/>
            <person name="Yang X."/>
            <person name="Jeffery I.B."/>
            <person name="Cooney J.C."/>
            <person name="Kagawa T.F."/>
            <person name="Liu W."/>
            <person name="Song Y."/>
            <person name="Salvetti E."/>
            <person name="Wrobel A."/>
            <person name="Rasinkangas P."/>
            <person name="Parkhill J."/>
            <person name="Rea M.C."/>
            <person name="O'Sullivan O."/>
            <person name="Ritari J."/>
            <person name="Douillard F.P."/>
            <person name="Paul Ross R."/>
            <person name="Yang R."/>
            <person name="Briner A.E."/>
            <person name="Felis G.E."/>
            <person name="de Vos W.M."/>
            <person name="Barrangou R."/>
            <person name="Klaenhammer T.R."/>
            <person name="Caufield P.W."/>
            <person name="Cui Y."/>
            <person name="Zhang H."/>
            <person name="O'Toole P.W."/>
        </authorList>
    </citation>
    <scope>NUCLEOTIDE SEQUENCE [LARGE SCALE GENOMIC DNA]</scope>
    <source>
        <strain evidence="3 4">DSM 24302</strain>
    </source>
</reference>
<keyword evidence="1" id="KW-0812">Transmembrane</keyword>
<evidence type="ECO:0000313" key="4">
    <source>
        <dbReference type="Proteomes" id="UP000051256"/>
    </source>
</evidence>
<dbReference type="Proteomes" id="UP000051256">
    <property type="component" value="Unassembled WGS sequence"/>
</dbReference>
<feature type="domain" description="Acyltransferase 3" evidence="2">
    <location>
        <begin position="9"/>
        <end position="323"/>
    </location>
</feature>
<keyword evidence="1" id="KW-1133">Transmembrane helix</keyword>
<dbReference type="STRING" id="1423802.FC56_GL000723"/>
<feature type="transmembrane region" description="Helical" evidence="1">
    <location>
        <begin position="174"/>
        <end position="193"/>
    </location>
</feature>
<feature type="transmembrane region" description="Helical" evidence="1">
    <location>
        <begin position="7"/>
        <end position="28"/>
    </location>
</feature>
<proteinExistence type="predicted"/>
<dbReference type="GO" id="GO:0016747">
    <property type="term" value="F:acyltransferase activity, transferring groups other than amino-acyl groups"/>
    <property type="evidence" value="ECO:0007669"/>
    <property type="project" value="InterPro"/>
</dbReference>
<evidence type="ECO:0000313" key="3">
    <source>
        <dbReference type="EMBL" id="KRM94001.1"/>
    </source>
</evidence>
<feature type="transmembrane region" description="Helical" evidence="1">
    <location>
        <begin position="205"/>
        <end position="231"/>
    </location>
</feature>
<feature type="transmembrane region" description="Helical" evidence="1">
    <location>
        <begin position="34"/>
        <end position="54"/>
    </location>
</feature>
<dbReference type="InterPro" id="IPR002656">
    <property type="entry name" value="Acyl_transf_3_dom"/>
</dbReference>
<gene>
    <name evidence="3" type="ORF">FC56_GL000723</name>
</gene>